<accession>A0AAV4PSE0</accession>
<sequence>MGDVTNLIPSHIRVYGDFHEGKISLVFPLKTKLSFKPYHKGRDSLQEKVGGGLFKVGCLFGIRGILSGLNRF</sequence>
<keyword evidence="2" id="KW-1185">Reference proteome</keyword>
<dbReference type="AlphaFoldDB" id="A0AAV4PSE0"/>
<evidence type="ECO:0000313" key="2">
    <source>
        <dbReference type="Proteomes" id="UP001054945"/>
    </source>
</evidence>
<evidence type="ECO:0000313" key="1">
    <source>
        <dbReference type="EMBL" id="GIX98855.1"/>
    </source>
</evidence>
<dbReference type="Proteomes" id="UP001054945">
    <property type="component" value="Unassembled WGS sequence"/>
</dbReference>
<comment type="caution">
    <text evidence="1">The sequence shown here is derived from an EMBL/GenBank/DDBJ whole genome shotgun (WGS) entry which is preliminary data.</text>
</comment>
<name>A0AAV4PSE0_CAEEX</name>
<reference evidence="1 2" key="1">
    <citation type="submission" date="2021-06" db="EMBL/GenBank/DDBJ databases">
        <title>Caerostris extrusa draft genome.</title>
        <authorList>
            <person name="Kono N."/>
            <person name="Arakawa K."/>
        </authorList>
    </citation>
    <scope>NUCLEOTIDE SEQUENCE [LARGE SCALE GENOMIC DNA]</scope>
</reference>
<organism evidence="1 2">
    <name type="scientific">Caerostris extrusa</name>
    <name type="common">Bark spider</name>
    <name type="synonym">Caerostris bankana</name>
    <dbReference type="NCBI Taxonomy" id="172846"/>
    <lineage>
        <taxon>Eukaryota</taxon>
        <taxon>Metazoa</taxon>
        <taxon>Ecdysozoa</taxon>
        <taxon>Arthropoda</taxon>
        <taxon>Chelicerata</taxon>
        <taxon>Arachnida</taxon>
        <taxon>Araneae</taxon>
        <taxon>Araneomorphae</taxon>
        <taxon>Entelegynae</taxon>
        <taxon>Araneoidea</taxon>
        <taxon>Araneidae</taxon>
        <taxon>Caerostris</taxon>
    </lineage>
</organism>
<protein>
    <submittedName>
        <fullName evidence="1">Uncharacterized protein</fullName>
    </submittedName>
</protein>
<gene>
    <name evidence="1" type="ORF">CEXT_250731</name>
</gene>
<dbReference type="EMBL" id="BPLR01004972">
    <property type="protein sequence ID" value="GIX98855.1"/>
    <property type="molecule type" value="Genomic_DNA"/>
</dbReference>
<proteinExistence type="predicted"/>